<dbReference type="Proteomes" id="UP001604277">
    <property type="component" value="Unassembled WGS sequence"/>
</dbReference>
<dbReference type="AlphaFoldDB" id="A0ABD1WRH4"/>
<name>A0ABD1WRH4_9LAMI</name>
<sequence length="113" mass="11665">MTLAAGWLDSMKQDGSEFIFIQNPKLQSCNFGILHFDSFPANNFDSFPAKVAESSNAPTSLKLVSASSLKKKNPVAPTATIAEEIFNAAAPLSSDMGASALGASLATGPKASG</sequence>
<reference evidence="2" key="1">
    <citation type="submission" date="2024-07" db="EMBL/GenBank/DDBJ databases">
        <title>Two chromosome-level genome assemblies of Korean endemic species Abeliophyllum distichum and Forsythia ovata (Oleaceae).</title>
        <authorList>
            <person name="Jang H."/>
        </authorList>
    </citation>
    <scope>NUCLEOTIDE SEQUENCE [LARGE SCALE GENOMIC DNA]</scope>
</reference>
<evidence type="ECO:0000313" key="1">
    <source>
        <dbReference type="EMBL" id="KAL2551283.1"/>
    </source>
</evidence>
<proteinExistence type="predicted"/>
<comment type="caution">
    <text evidence="1">The sequence shown here is derived from an EMBL/GenBank/DDBJ whole genome shotgun (WGS) entry which is preliminary data.</text>
</comment>
<dbReference type="EMBL" id="JBFOLJ010000002">
    <property type="protein sequence ID" value="KAL2551283.1"/>
    <property type="molecule type" value="Genomic_DNA"/>
</dbReference>
<protein>
    <submittedName>
        <fullName evidence="1">Uncharacterized protein</fullName>
    </submittedName>
</protein>
<evidence type="ECO:0000313" key="2">
    <source>
        <dbReference type="Proteomes" id="UP001604277"/>
    </source>
</evidence>
<keyword evidence="2" id="KW-1185">Reference proteome</keyword>
<accession>A0ABD1WRH4</accession>
<organism evidence="1 2">
    <name type="scientific">Forsythia ovata</name>
    <dbReference type="NCBI Taxonomy" id="205694"/>
    <lineage>
        <taxon>Eukaryota</taxon>
        <taxon>Viridiplantae</taxon>
        <taxon>Streptophyta</taxon>
        <taxon>Embryophyta</taxon>
        <taxon>Tracheophyta</taxon>
        <taxon>Spermatophyta</taxon>
        <taxon>Magnoliopsida</taxon>
        <taxon>eudicotyledons</taxon>
        <taxon>Gunneridae</taxon>
        <taxon>Pentapetalae</taxon>
        <taxon>asterids</taxon>
        <taxon>lamiids</taxon>
        <taxon>Lamiales</taxon>
        <taxon>Oleaceae</taxon>
        <taxon>Forsythieae</taxon>
        <taxon>Forsythia</taxon>
    </lineage>
</organism>
<gene>
    <name evidence="1" type="ORF">Fot_04902</name>
</gene>